<sequence length="480" mass="54482">MKQSITNLSPLRNAVALFLFGLALLPLLILSFYNHPSAVDDFCFADTALKYGIWQGQKFYYDGWTGRYFSNLVVHASPLVWGWYDAYRFIPALLVIAWIASLYSLVSELLPTLFIGTRLIAVGLIFFLYVLVLPSPVESFFWLAAVASYTIPTIFSFYLLTVIIRWYSIRHQPLKTLTTIWACFLVFAIVGSSETNLVWVLLVLGGLLGYQLVFLRRLDWFLVGLLVMALFSTWLLFRAPGNAIRMGGNPHSGDFLFSTGAAFGYLAGAIVEWVIKTPVLLLGILWIPIVRRLARSDHPARRFFMIHPLLAVLFWLGLLGGLIFPSYYGIGIAPAPRVMNVTYTFFLLGWFYVITVWVVHTERRIWFDRRLKMAQSVWITGIAALWIAANVYKSNSLRQIYGDWLSGRAAAYNRDMTDRQRILNDPAIEVAHLPVLSATPPTLFNNDIDPADPQHLWNRCEAGYYGKKVVILDSLTAKKP</sequence>
<feature type="transmembrane region" description="Helical" evidence="1">
    <location>
        <begin position="174"/>
        <end position="191"/>
    </location>
</feature>
<feature type="transmembrane region" description="Helical" evidence="1">
    <location>
        <begin position="12"/>
        <end position="33"/>
    </location>
</feature>
<dbReference type="InterPro" id="IPR045691">
    <property type="entry name" value="DUF6056"/>
</dbReference>
<dbReference type="Proteomes" id="UP000441754">
    <property type="component" value="Unassembled WGS sequence"/>
</dbReference>
<organism evidence="2 3">
    <name type="scientific">Larkinella terrae</name>
    <dbReference type="NCBI Taxonomy" id="2025311"/>
    <lineage>
        <taxon>Bacteria</taxon>
        <taxon>Pseudomonadati</taxon>
        <taxon>Bacteroidota</taxon>
        <taxon>Cytophagia</taxon>
        <taxon>Cytophagales</taxon>
        <taxon>Spirosomataceae</taxon>
        <taxon>Larkinella</taxon>
    </lineage>
</organism>
<keyword evidence="3" id="KW-1185">Reference proteome</keyword>
<accession>A0A7K0EFD2</accession>
<reference evidence="2 3" key="1">
    <citation type="journal article" date="2018" name="Antonie Van Leeuwenhoek">
        <title>Larkinella terrae sp. nov., isolated from soil on Jeju Island, South Korea.</title>
        <authorList>
            <person name="Ten L.N."/>
            <person name="Jeon J."/>
            <person name="Park S.J."/>
            <person name="Park S."/>
            <person name="Lee S.Y."/>
            <person name="Kim M.K."/>
            <person name="Jung H.Y."/>
        </authorList>
    </citation>
    <scope>NUCLEOTIDE SEQUENCE [LARGE SCALE GENOMIC DNA]</scope>
    <source>
        <strain evidence="2 3">KCTC 52001</strain>
    </source>
</reference>
<dbReference type="Pfam" id="PF19528">
    <property type="entry name" value="DUF6056"/>
    <property type="match status" value="1"/>
</dbReference>
<evidence type="ECO:0000256" key="1">
    <source>
        <dbReference type="SAM" id="Phobius"/>
    </source>
</evidence>
<feature type="transmembrane region" description="Helical" evidence="1">
    <location>
        <begin position="140"/>
        <end position="167"/>
    </location>
</feature>
<feature type="transmembrane region" description="Helical" evidence="1">
    <location>
        <begin position="220"/>
        <end position="237"/>
    </location>
</feature>
<dbReference type="EMBL" id="WJXZ01000001">
    <property type="protein sequence ID" value="MRS60166.1"/>
    <property type="molecule type" value="Genomic_DNA"/>
</dbReference>
<feature type="transmembrane region" description="Helical" evidence="1">
    <location>
        <begin position="308"/>
        <end position="328"/>
    </location>
</feature>
<dbReference type="RefSeq" id="WP_154172833.1">
    <property type="nucleotide sequence ID" value="NZ_WJXZ01000001.1"/>
</dbReference>
<comment type="caution">
    <text evidence="2">The sequence shown here is derived from an EMBL/GenBank/DDBJ whole genome shotgun (WGS) entry which is preliminary data.</text>
</comment>
<feature type="transmembrane region" description="Helical" evidence="1">
    <location>
        <begin position="86"/>
        <end position="106"/>
    </location>
</feature>
<evidence type="ECO:0000313" key="3">
    <source>
        <dbReference type="Proteomes" id="UP000441754"/>
    </source>
</evidence>
<dbReference type="AlphaFoldDB" id="A0A7K0EFD2"/>
<feature type="transmembrane region" description="Helical" evidence="1">
    <location>
        <begin position="262"/>
        <end position="287"/>
    </location>
</feature>
<dbReference type="OrthoDB" id="1081881at2"/>
<keyword evidence="1" id="KW-0812">Transmembrane</keyword>
<protein>
    <recommendedName>
        <fullName evidence="4">Glycosyltransferase RgtA/B/C/D-like domain-containing protein</fullName>
    </recommendedName>
</protein>
<name>A0A7K0EFD2_9BACT</name>
<evidence type="ECO:0000313" key="2">
    <source>
        <dbReference type="EMBL" id="MRS60166.1"/>
    </source>
</evidence>
<feature type="transmembrane region" description="Helical" evidence="1">
    <location>
        <begin position="113"/>
        <end position="134"/>
    </location>
</feature>
<feature type="transmembrane region" description="Helical" evidence="1">
    <location>
        <begin position="371"/>
        <end position="389"/>
    </location>
</feature>
<keyword evidence="1" id="KW-0472">Membrane</keyword>
<evidence type="ECO:0008006" key="4">
    <source>
        <dbReference type="Google" id="ProtNLM"/>
    </source>
</evidence>
<keyword evidence="1" id="KW-1133">Transmembrane helix</keyword>
<proteinExistence type="predicted"/>
<feature type="transmembrane region" description="Helical" evidence="1">
    <location>
        <begin position="340"/>
        <end position="359"/>
    </location>
</feature>
<gene>
    <name evidence="2" type="ORF">GJJ30_02590</name>
</gene>
<feature type="transmembrane region" description="Helical" evidence="1">
    <location>
        <begin position="197"/>
        <end position="215"/>
    </location>
</feature>